<keyword evidence="11" id="KW-1185">Reference proteome</keyword>
<evidence type="ECO:0000256" key="7">
    <source>
        <dbReference type="RuleBase" id="RU363032"/>
    </source>
</evidence>
<dbReference type="GO" id="GO:0005886">
    <property type="term" value="C:plasma membrane"/>
    <property type="evidence" value="ECO:0007669"/>
    <property type="project" value="UniProtKB-SubCell"/>
</dbReference>
<feature type="transmembrane region" description="Helical" evidence="7">
    <location>
        <begin position="206"/>
        <end position="231"/>
    </location>
</feature>
<keyword evidence="3" id="KW-1003">Cell membrane</keyword>
<accession>A0A7X0SGE5</accession>
<feature type="transmembrane region" description="Helical" evidence="7">
    <location>
        <begin position="164"/>
        <end position="185"/>
    </location>
</feature>
<keyword evidence="5 7" id="KW-1133">Transmembrane helix</keyword>
<keyword evidence="2 7" id="KW-0813">Transport</keyword>
<dbReference type="SUPFAM" id="SSF161098">
    <property type="entry name" value="MetI-like"/>
    <property type="match status" value="1"/>
</dbReference>
<evidence type="ECO:0000256" key="3">
    <source>
        <dbReference type="ARBA" id="ARBA00022475"/>
    </source>
</evidence>
<dbReference type="PANTHER" id="PTHR43744">
    <property type="entry name" value="ABC TRANSPORTER PERMEASE PROTEIN MG189-RELATED-RELATED"/>
    <property type="match status" value="1"/>
</dbReference>
<protein>
    <submittedName>
        <fullName evidence="10">Carbohydrate ABC transporter permease</fullName>
    </submittedName>
</protein>
<comment type="subcellular location">
    <subcellularLocation>
        <location evidence="1 7">Cell membrane</location>
        <topology evidence="1 7">Multi-pass membrane protein</topology>
    </subcellularLocation>
</comment>
<dbReference type="AlphaFoldDB" id="A0A7X0SGE5"/>
<comment type="similarity">
    <text evidence="7">Belongs to the binding-protein-dependent transport system permease family.</text>
</comment>
<feature type="transmembrane region" description="Helical" evidence="7">
    <location>
        <begin position="35"/>
        <end position="60"/>
    </location>
</feature>
<evidence type="ECO:0000256" key="8">
    <source>
        <dbReference type="SAM" id="MobiDB-lite"/>
    </source>
</evidence>
<evidence type="ECO:0000313" key="11">
    <source>
        <dbReference type="Proteomes" id="UP000564644"/>
    </source>
</evidence>
<keyword evidence="4 7" id="KW-0812">Transmembrane</keyword>
<feature type="region of interest" description="Disordered" evidence="8">
    <location>
        <begin position="1"/>
        <end position="26"/>
    </location>
</feature>
<keyword evidence="6 7" id="KW-0472">Membrane</keyword>
<evidence type="ECO:0000259" key="9">
    <source>
        <dbReference type="PROSITE" id="PS50928"/>
    </source>
</evidence>
<dbReference type="PANTHER" id="PTHR43744:SF9">
    <property type="entry name" value="POLYGALACTURONAN_RHAMNOGALACTURONAN TRANSPORT SYSTEM PERMEASE PROTEIN YTCP"/>
    <property type="match status" value="1"/>
</dbReference>
<feature type="transmembrane region" description="Helical" evidence="7">
    <location>
        <begin position="97"/>
        <end position="120"/>
    </location>
</feature>
<evidence type="ECO:0000256" key="5">
    <source>
        <dbReference type="ARBA" id="ARBA00022989"/>
    </source>
</evidence>
<dbReference type="Gene3D" id="1.10.3720.10">
    <property type="entry name" value="MetI-like"/>
    <property type="match status" value="1"/>
</dbReference>
<feature type="transmembrane region" description="Helical" evidence="7">
    <location>
        <begin position="132"/>
        <end position="152"/>
    </location>
</feature>
<evidence type="ECO:0000256" key="6">
    <source>
        <dbReference type="ARBA" id="ARBA00023136"/>
    </source>
</evidence>
<dbReference type="RefSeq" id="WP_185127142.1">
    <property type="nucleotide sequence ID" value="NZ_JACJVO010000001.1"/>
</dbReference>
<dbReference type="Proteomes" id="UP000564644">
    <property type="component" value="Unassembled WGS sequence"/>
</dbReference>
<dbReference type="EMBL" id="JACJVO010000001">
    <property type="protein sequence ID" value="MBB6729478.1"/>
    <property type="molecule type" value="Genomic_DNA"/>
</dbReference>
<evidence type="ECO:0000313" key="10">
    <source>
        <dbReference type="EMBL" id="MBB6729478.1"/>
    </source>
</evidence>
<dbReference type="Pfam" id="PF00528">
    <property type="entry name" value="BPD_transp_1"/>
    <property type="match status" value="1"/>
</dbReference>
<sequence length="319" mass="35103">MNAHIESHTSAAGKARKRKANPSVTSNGLSRTANALLVALFALLSLACIYPVLLVIAVSFTDEQSIVTYGYQIIPKQFSLFAYRYLFEDAAQIYRSYGVSIAVTLIGTVGSLLLTSLLAFPLSRRDMPYRNVLAFGVFFTMLFSGGLVPWYLIYNDAGLNNTLWALIIPHLVAPFNVIIMRTFFTNTIPVSLIESAKIDGAGEFKIFARIVMPLSLPVMATIGLFQTLAYWNDWFTSSVFISDNKLVSLQYLMYKTIYNIQYLNSGMVDANVAGSASAAIPVETVRMAMAIVGIGPIVFVYPFLQKYFVRGLTVGAVKG</sequence>
<evidence type="ECO:0000256" key="1">
    <source>
        <dbReference type="ARBA" id="ARBA00004651"/>
    </source>
</evidence>
<feature type="domain" description="ABC transmembrane type-1" evidence="9">
    <location>
        <begin position="97"/>
        <end position="293"/>
    </location>
</feature>
<dbReference type="GO" id="GO:0055085">
    <property type="term" value="P:transmembrane transport"/>
    <property type="evidence" value="ECO:0007669"/>
    <property type="project" value="InterPro"/>
</dbReference>
<dbReference type="PROSITE" id="PS50928">
    <property type="entry name" value="ABC_TM1"/>
    <property type="match status" value="1"/>
</dbReference>
<comment type="caution">
    <text evidence="10">The sequence shown here is derived from an EMBL/GenBank/DDBJ whole genome shotgun (WGS) entry which is preliminary data.</text>
</comment>
<dbReference type="InterPro" id="IPR000515">
    <property type="entry name" value="MetI-like"/>
</dbReference>
<dbReference type="InterPro" id="IPR035906">
    <property type="entry name" value="MetI-like_sf"/>
</dbReference>
<organism evidence="10 11">
    <name type="scientific">Cohnella zeiphila</name>
    <dbReference type="NCBI Taxonomy" id="2761120"/>
    <lineage>
        <taxon>Bacteria</taxon>
        <taxon>Bacillati</taxon>
        <taxon>Bacillota</taxon>
        <taxon>Bacilli</taxon>
        <taxon>Bacillales</taxon>
        <taxon>Paenibacillaceae</taxon>
        <taxon>Cohnella</taxon>
    </lineage>
</organism>
<feature type="transmembrane region" description="Helical" evidence="7">
    <location>
        <begin position="285"/>
        <end position="304"/>
    </location>
</feature>
<evidence type="ECO:0000256" key="2">
    <source>
        <dbReference type="ARBA" id="ARBA00022448"/>
    </source>
</evidence>
<name>A0A7X0SGE5_9BACL</name>
<reference evidence="10 11" key="1">
    <citation type="submission" date="2020-08" db="EMBL/GenBank/DDBJ databases">
        <title>Cohnella phylogeny.</title>
        <authorList>
            <person name="Dunlap C."/>
        </authorList>
    </citation>
    <scope>NUCLEOTIDE SEQUENCE [LARGE SCALE GENOMIC DNA]</scope>
    <source>
        <strain evidence="10 11">CBP 2801</strain>
    </source>
</reference>
<dbReference type="CDD" id="cd06261">
    <property type="entry name" value="TM_PBP2"/>
    <property type="match status" value="1"/>
</dbReference>
<evidence type="ECO:0000256" key="4">
    <source>
        <dbReference type="ARBA" id="ARBA00022692"/>
    </source>
</evidence>
<gene>
    <name evidence="10" type="ORF">H7C18_01025</name>
</gene>
<proteinExistence type="inferred from homology"/>